<feature type="domain" description="Nucleoprotein TPR/MLP1-2" evidence="6">
    <location>
        <begin position="1106"/>
        <end position="1224"/>
    </location>
</feature>
<feature type="region of interest" description="Disordered" evidence="5">
    <location>
        <begin position="1"/>
        <end position="35"/>
    </location>
</feature>
<evidence type="ECO:0008006" key="11">
    <source>
        <dbReference type="Google" id="ProtNLM"/>
    </source>
</evidence>
<evidence type="ECO:0000259" key="6">
    <source>
        <dbReference type="Pfam" id="PF07926"/>
    </source>
</evidence>
<feature type="region of interest" description="Disordered" evidence="5">
    <location>
        <begin position="407"/>
        <end position="436"/>
    </location>
</feature>
<feature type="coiled-coil region" evidence="4">
    <location>
        <begin position="1657"/>
        <end position="1684"/>
    </location>
</feature>
<evidence type="ECO:0000313" key="9">
    <source>
        <dbReference type="EMBL" id="CAL1712474.1"/>
    </source>
</evidence>
<dbReference type="EMBL" id="OZ037950">
    <property type="protein sequence ID" value="CAL1712474.1"/>
    <property type="molecule type" value="Genomic_DNA"/>
</dbReference>
<dbReference type="Pfam" id="PF25481">
    <property type="entry name" value="Nucleoprot-TPR"/>
    <property type="match status" value="1"/>
</dbReference>
<dbReference type="PANTHER" id="PTHR18898:SF2">
    <property type="entry name" value="NUCLEOPROTEIN TPR"/>
    <property type="match status" value="1"/>
</dbReference>
<comment type="subcellular location">
    <subcellularLocation>
        <location evidence="1">Nucleus</location>
    </subcellularLocation>
</comment>
<feature type="coiled-coil region" evidence="4">
    <location>
        <begin position="873"/>
        <end position="1012"/>
    </location>
</feature>
<name>A0ABP1DYY3_9APHY</name>
<feature type="compositionally biased region" description="Low complexity" evidence="5">
    <location>
        <begin position="1774"/>
        <end position="1797"/>
    </location>
</feature>
<dbReference type="Gene3D" id="1.10.287.1490">
    <property type="match status" value="2"/>
</dbReference>
<evidence type="ECO:0000256" key="5">
    <source>
        <dbReference type="SAM" id="MobiDB-lite"/>
    </source>
</evidence>
<feature type="coiled-coil region" evidence="4">
    <location>
        <begin position="307"/>
        <end position="334"/>
    </location>
</feature>
<dbReference type="Pfam" id="PF07926">
    <property type="entry name" value="TPR_MLP1_2"/>
    <property type="match status" value="1"/>
</dbReference>
<evidence type="ECO:0000256" key="2">
    <source>
        <dbReference type="ARBA" id="ARBA00023054"/>
    </source>
</evidence>
<accession>A0ABP1DYY3</accession>
<sequence length="1918" mass="214431">MTKTRRQSKQQQKAAADSVAAAESASAAPSSSQSVAAMTVTIPDDIDIEFLSNLLPDANLESPSADDIAALYRIVVNQAADLDATQREVEELKAEVERKDVELDQALQDKETATKDIESTLESTQKELRQVKQEKDELAAARAELQTKLASISTSQSASSTEVETLRHRVEDVEREKRDLIGVVSRLKEDSTQRDEEIHTLRSNLKQARQEYQTLEAQVRELRSTDTSNKFKLESLTQQLKLARDEVDRLTADLTAKTEEYANYRHQKHAELSQLQASHDSLAQTHTATDNTLKTLQSSHASQSHQLAQAHARIQELRGELAEKEATYSSEAANLRRLVKAMDEREIQAKAIVENIEKEWAVVGERAERREVVLREEIDAQRQRAEAAERKVIDLQNVLDRMDRGEFPIPSSASAPGTPFRGPSTPMRNGTPDFLSSGMAGLSPTVAIASRVQKSGKTFTEVYADYVKLQEEYTKQSIEYERMDSTLSAVLAQIEERAPLLAQQREEYERIQSEATFLADELKKAIDARDSLEKSSRDSEQKLVKSVRENEFLNKQLSDLGRQVQTLLRELGRAQDPSIPSDDILEQMTQPAENIEAVITNNLVLFRSIPELQEQNQKLLKIVRELGAKLEAEEKEYRAELEKEQSEAIQEAHQAIKLLQEQLQSQKKSADITIQTYMKERDALKSTLAKERSMGGQPRGVNGVNGRGPTATAVAEEPSEIQNQFDAYKTEMGEDAGRLMDEVLNSQREAGELGASLAKANAKIEFLNDRNRMLQEQIVMQSRELESQGRRNQELYDQYTRVDIECNRVSEDLLSSKSFAEQLRNECANLRAEKRIWESVQARLVEENRTLNVERSQLSDLMANVQRMHGDLERSGENDRRRLESQIQMLETQTQDLRTQLSQERDAIRHLALQKDLELKELRTRLDKTTQAYSETREALARAETSKKHLEEQVEQLSRQLQGNEEKLAVYERRATGAADVTQPTDQGLSREQQLEAEVAELRSALKVAEVDLATARSHVQQFQEISQANEAALASLNSTYDEYKATTESQLAMRESEFHSLEEKLAAAQQEIAQLSEKHSELQRTLESERNAWANDKRTLEGAIFDLTTSERSTESDRASREDAIHQQEERAKAAEEKYSREVIAHAESMKLVEHLKSQLSKAQASARDKMSAVETAQAKLVTSEASWKQQREALDKEMADLNARCKDLAAQNNLLHQHLESVTSQAARIRQAADSDVAASGEMEISEDTDTKLSELRSVVSYLRKEKEIVELQLELSKQENTRFKTQIEHLAHTLEETQKTLSEERERAVEAAASEAQHAELVERIQQLNILRESNATLRADCEANAKRARQLETKLEQLSAELEPVKEELRVTKAELEARNQQVKRLEEESRRWQERNTQLLTKYDRIDPAEVQSLKEQIEQLTQLKDKFEKKSSELGSQINKNNQIFRNKLRAVEAEKNDLDQSVKRLEGEIQAVTAERDSLKVQTAGESARLSREAELDKQIQTLRVQKAELEKALADERAAKVVAPSAIGEQSKLIAQLTEERDKLQAEKASWVTPAVSTEEIRRQWEAERSELVKARDEALAQAQAARSQAEEVNKIKKINADLSARIHSLTQARAADRERAMQARQAAVAEAVEKVKQEIQTTVPTEPEDAAKRHAEELRALEERLTKQRHEELAKTAEAAKQLQPAGLSDEAQKAAIDAAVAAREKELKEAHEVEVTAAVERGRMEVAAKSKLKDAQLVRAQNRLKELEGKVAEWRQQGLIPEEPAASTATPTVKTTAPAKATAAGAKPTPPARPAPAVAGPSSTLPRKPVTAVPTTRGRGGAPAARGAGRSHAPAVGLSIRGSAHAGEAQSPAESTASMSIMGASKRAREDGDGAADDSLAKRIKPADGAGKPAPPVALRRDRVTGPS</sequence>
<reference evidence="10" key="1">
    <citation type="submission" date="2024-04" db="EMBL/GenBank/DDBJ databases">
        <authorList>
            <person name="Shaw F."/>
            <person name="Minotto A."/>
        </authorList>
    </citation>
    <scope>NUCLEOTIDE SEQUENCE [LARGE SCALE GENOMIC DNA]</scope>
</reference>
<feature type="coiled-coil region" evidence="4">
    <location>
        <begin position="75"/>
        <end position="267"/>
    </location>
</feature>
<proteinExistence type="predicted"/>
<feature type="region of interest" description="Disordered" evidence="5">
    <location>
        <begin position="1765"/>
        <end position="1918"/>
    </location>
</feature>
<evidence type="ECO:0000256" key="1">
    <source>
        <dbReference type="ARBA" id="ARBA00004123"/>
    </source>
</evidence>
<dbReference type="Proteomes" id="UP001497453">
    <property type="component" value="Chromosome 7"/>
</dbReference>
<evidence type="ECO:0000313" key="10">
    <source>
        <dbReference type="Proteomes" id="UP001497453"/>
    </source>
</evidence>
<keyword evidence="2 4" id="KW-0175">Coiled coil</keyword>
<feature type="compositionally biased region" description="Low complexity" evidence="5">
    <location>
        <begin position="9"/>
        <end position="35"/>
    </location>
</feature>
<feature type="coiled-coil region" evidence="4">
    <location>
        <begin position="616"/>
        <end position="669"/>
    </location>
</feature>
<feature type="compositionally biased region" description="Basic and acidic residues" evidence="5">
    <location>
        <begin position="1909"/>
        <end position="1918"/>
    </location>
</feature>
<feature type="coiled-coil region" evidence="4">
    <location>
        <begin position="491"/>
        <end position="570"/>
    </location>
</feature>
<dbReference type="PANTHER" id="PTHR18898">
    <property type="entry name" value="NUCLEOPROTEIN TPR-RELATED"/>
    <property type="match status" value="1"/>
</dbReference>
<feature type="coiled-coil region" evidence="4">
    <location>
        <begin position="757"/>
        <end position="784"/>
    </location>
</feature>
<evidence type="ECO:0000256" key="3">
    <source>
        <dbReference type="ARBA" id="ARBA00023242"/>
    </source>
</evidence>
<feature type="coiled-coil region" evidence="4">
    <location>
        <begin position="1052"/>
        <end position="1093"/>
    </location>
</feature>
<keyword evidence="10" id="KW-1185">Reference proteome</keyword>
<dbReference type="InterPro" id="IPR057577">
    <property type="entry name" value="Nucleoprot-TPR/MLP1_dom"/>
</dbReference>
<evidence type="ECO:0000259" key="7">
    <source>
        <dbReference type="Pfam" id="PF25481"/>
    </source>
</evidence>
<feature type="coiled-coil region" evidence="4">
    <location>
        <begin position="371"/>
        <end position="405"/>
    </location>
</feature>
<feature type="domain" description="Nucleoprotein TPR/MPL1" evidence="7">
    <location>
        <begin position="226"/>
        <end position="299"/>
    </location>
</feature>
<organism evidence="9 10">
    <name type="scientific">Somion occarium</name>
    <dbReference type="NCBI Taxonomy" id="3059160"/>
    <lineage>
        <taxon>Eukaryota</taxon>
        <taxon>Fungi</taxon>
        <taxon>Dikarya</taxon>
        <taxon>Basidiomycota</taxon>
        <taxon>Agaricomycotina</taxon>
        <taxon>Agaricomycetes</taxon>
        <taxon>Polyporales</taxon>
        <taxon>Cerrenaceae</taxon>
        <taxon>Somion</taxon>
    </lineage>
</organism>
<protein>
    <recommendedName>
        <fullName evidence="11">Nucleoprotein TPR/MLP1 domain-containing protein</fullName>
    </recommendedName>
</protein>
<gene>
    <name evidence="9" type="ORF">GFSPODELE1_LOCUS8841</name>
</gene>
<keyword evidence="3" id="KW-0539">Nucleus</keyword>
<dbReference type="InterPro" id="IPR057974">
    <property type="entry name" value="NUA/TPR/MLP1-2-like_dom"/>
</dbReference>
<feature type="region of interest" description="Disordered" evidence="5">
    <location>
        <begin position="690"/>
        <end position="715"/>
    </location>
</feature>
<feature type="domain" description="NUA/TPR/MLP1-2-like" evidence="8">
    <location>
        <begin position="537"/>
        <end position="635"/>
    </location>
</feature>
<dbReference type="Pfam" id="PF25785">
    <property type="entry name" value="TPR"/>
    <property type="match status" value="1"/>
</dbReference>
<feature type="coiled-coil region" evidence="4">
    <location>
        <begin position="1264"/>
        <end position="1604"/>
    </location>
</feature>
<dbReference type="InterPro" id="IPR012929">
    <property type="entry name" value="Nucleoprot-TPR/MLP1-2_dom"/>
</dbReference>
<evidence type="ECO:0000256" key="4">
    <source>
        <dbReference type="SAM" id="Coils"/>
    </source>
</evidence>
<feature type="coiled-coil region" evidence="4">
    <location>
        <begin position="1186"/>
        <end position="1213"/>
    </location>
</feature>
<evidence type="ECO:0000259" key="8">
    <source>
        <dbReference type="Pfam" id="PF25785"/>
    </source>
</evidence>